<proteinExistence type="predicted"/>
<dbReference type="AlphaFoldDB" id="I0IEY5"/>
<accession>I0IEY5</accession>
<reference evidence="1 2" key="1">
    <citation type="submission" date="2012-02" db="EMBL/GenBank/DDBJ databases">
        <title>Complete genome sequence of Phycisphaera mikurensis NBRC 102666.</title>
        <authorList>
            <person name="Ankai A."/>
            <person name="Hosoyama A."/>
            <person name="Terui Y."/>
            <person name="Sekine M."/>
            <person name="Fukai R."/>
            <person name="Kato Y."/>
            <person name="Nakamura S."/>
            <person name="Yamada-Narita S."/>
            <person name="Kawakoshi A."/>
            <person name="Fukunaga Y."/>
            <person name="Yamazaki S."/>
            <person name="Fujita N."/>
        </authorList>
    </citation>
    <scope>NUCLEOTIDE SEQUENCE [LARGE SCALE GENOMIC DNA]</scope>
    <source>
        <strain evidence="2">NBRC 102666 / KCTC 22515 / FYK2301M01</strain>
    </source>
</reference>
<evidence type="ECO:0000313" key="2">
    <source>
        <dbReference type="Proteomes" id="UP000007881"/>
    </source>
</evidence>
<sequence length="80" mass="8960">MDLKSELNKQPFQPIQVVLSSGDRHPIRHPEFAIFTDYNSVYVFDSDKSPQEEPHPDTRGPVILSISQIVAVEPLSQTAA</sequence>
<dbReference type="STRING" id="1142394.PSMK_16640"/>
<evidence type="ECO:0000313" key="1">
    <source>
        <dbReference type="EMBL" id="BAM03823.1"/>
    </source>
</evidence>
<keyword evidence="2" id="KW-1185">Reference proteome</keyword>
<name>I0IEY5_PHYMF</name>
<dbReference type="HOGENOM" id="CLU_2586681_0_0_0"/>
<protein>
    <submittedName>
        <fullName evidence="1">Uncharacterized protein</fullName>
    </submittedName>
</protein>
<dbReference type="KEGG" id="phm:PSMK_16640"/>
<gene>
    <name evidence="1" type="ordered locus">PSMK_16640</name>
</gene>
<dbReference type="Proteomes" id="UP000007881">
    <property type="component" value="Chromosome"/>
</dbReference>
<organism evidence="1 2">
    <name type="scientific">Phycisphaera mikurensis (strain NBRC 102666 / KCTC 22515 / FYK2301M01)</name>
    <dbReference type="NCBI Taxonomy" id="1142394"/>
    <lineage>
        <taxon>Bacteria</taxon>
        <taxon>Pseudomonadati</taxon>
        <taxon>Planctomycetota</taxon>
        <taxon>Phycisphaerae</taxon>
        <taxon>Phycisphaerales</taxon>
        <taxon>Phycisphaeraceae</taxon>
        <taxon>Phycisphaera</taxon>
    </lineage>
</organism>
<dbReference type="EMBL" id="AP012338">
    <property type="protein sequence ID" value="BAM03823.1"/>
    <property type="molecule type" value="Genomic_DNA"/>
</dbReference>